<proteinExistence type="evidence at transcript level"/>
<accession>V5HS25</accession>
<dbReference type="EMBL" id="GANP01005711">
    <property type="protein sequence ID" value="JAB78757.1"/>
    <property type="molecule type" value="mRNA"/>
</dbReference>
<evidence type="ECO:0000313" key="1">
    <source>
        <dbReference type="EMBL" id="JAB78757.1"/>
    </source>
</evidence>
<name>V5HS25_IXORI</name>
<reference evidence="1" key="1">
    <citation type="journal article" date="2015" name="Sci. Rep.">
        <title>Tissue- and time-dependent transcription in Ixodes ricinus salivary glands and midguts when blood feeding on the vertebrate host.</title>
        <authorList>
            <person name="Kotsyfakis M."/>
            <person name="Schwarz A."/>
            <person name="Erhart J."/>
            <person name="Ribeiro J.M."/>
        </authorList>
    </citation>
    <scope>NUCLEOTIDE SEQUENCE</scope>
    <source>
        <tissue evidence="1">Salivary gland and midgut</tissue>
    </source>
</reference>
<protein>
    <submittedName>
        <fullName evidence="1">Uncharacterized protein</fullName>
    </submittedName>
</protein>
<sequence length="81" mass="9413">MLGRAHPNIYAFVDLLKKDEATIWVSLLQLSNGGQARKRLKRWNDMDVSIKDLEERLRDGAINLDGFLQKMQRFCGIFFSL</sequence>
<dbReference type="AlphaFoldDB" id="V5HS25"/>
<organism evidence="1">
    <name type="scientific">Ixodes ricinus</name>
    <name type="common">Common tick</name>
    <name type="synonym">Acarus ricinus</name>
    <dbReference type="NCBI Taxonomy" id="34613"/>
    <lineage>
        <taxon>Eukaryota</taxon>
        <taxon>Metazoa</taxon>
        <taxon>Ecdysozoa</taxon>
        <taxon>Arthropoda</taxon>
        <taxon>Chelicerata</taxon>
        <taxon>Arachnida</taxon>
        <taxon>Acari</taxon>
        <taxon>Parasitiformes</taxon>
        <taxon>Ixodida</taxon>
        <taxon>Ixodoidea</taxon>
        <taxon>Ixodidae</taxon>
        <taxon>Ixodinae</taxon>
        <taxon>Ixodes</taxon>
    </lineage>
</organism>